<keyword evidence="5" id="KW-1185">Reference proteome</keyword>
<dbReference type="NCBIfam" id="TIGR01280">
    <property type="entry name" value="xseB"/>
    <property type="match status" value="1"/>
</dbReference>
<dbReference type="RefSeq" id="YP_009287517.1">
    <property type="nucleotide sequence ID" value="NC_031074.1"/>
</dbReference>
<dbReference type="Proteomes" id="UP000202170">
    <property type="component" value="Segment"/>
</dbReference>
<dbReference type="EMBL" id="KX557272">
    <property type="protein sequence ID" value="AOE43738.1"/>
    <property type="molecule type" value="Genomic_DNA"/>
</dbReference>
<dbReference type="Gene3D" id="1.10.287.1040">
    <property type="entry name" value="Exonuclease VII, small subunit"/>
    <property type="match status" value="1"/>
</dbReference>
<evidence type="ECO:0000256" key="2">
    <source>
        <dbReference type="ARBA" id="ARBA00022722"/>
    </source>
</evidence>
<organism evidence="4 5">
    <name type="scientific">Gordonia phage Bantam</name>
    <dbReference type="NCBI Taxonomy" id="1887641"/>
    <lineage>
        <taxon>Viruses</taxon>
        <taxon>Duplodnaviria</taxon>
        <taxon>Heunggongvirae</taxon>
        <taxon>Uroviricota</taxon>
        <taxon>Caudoviricetes</taxon>
        <taxon>Bantamvirus</taxon>
        <taxon>Bantamvirus bantam</taxon>
    </lineage>
</organism>
<gene>
    <name evidence="4" type="primary">48</name>
    <name evidence="4" type="ORF">SEA_BANTAM_48</name>
</gene>
<dbReference type="GeneID" id="29080312"/>
<reference evidence="5" key="1">
    <citation type="submission" date="2016-07" db="EMBL/GenBank/DDBJ databases">
        <authorList>
            <person name="Florea S."/>
            <person name="Webb J.S."/>
            <person name="Jaromczyk J."/>
            <person name="Schardl C.L."/>
        </authorList>
    </citation>
    <scope>NUCLEOTIDE SEQUENCE [LARGE SCALE GENOMIC DNA]</scope>
</reference>
<dbReference type="InterPro" id="IPR037004">
    <property type="entry name" value="Exonuc_VII_ssu_sf"/>
</dbReference>
<keyword evidence="2" id="KW-0540">Nuclease</keyword>
<dbReference type="GO" id="GO:0006308">
    <property type="term" value="P:DNA catabolic process"/>
    <property type="evidence" value="ECO:0007669"/>
    <property type="project" value="InterPro"/>
</dbReference>
<dbReference type="Pfam" id="PF02609">
    <property type="entry name" value="Exonuc_VII_S"/>
    <property type="match status" value="1"/>
</dbReference>
<proteinExistence type="predicted"/>
<dbReference type="KEGG" id="vg:29080312"/>
<keyword evidence="1" id="KW-0963">Cytoplasm</keyword>
<protein>
    <submittedName>
        <fullName evidence="4">Uncharacterized protein</fullName>
    </submittedName>
</protein>
<keyword evidence="3" id="KW-0378">Hydrolase</keyword>
<dbReference type="GO" id="GO:0009318">
    <property type="term" value="C:exodeoxyribonuclease VII complex"/>
    <property type="evidence" value="ECO:0007669"/>
    <property type="project" value="InterPro"/>
</dbReference>
<dbReference type="GO" id="GO:0008855">
    <property type="term" value="F:exodeoxyribonuclease VII activity"/>
    <property type="evidence" value="ECO:0007669"/>
    <property type="project" value="InterPro"/>
</dbReference>
<dbReference type="InterPro" id="IPR003761">
    <property type="entry name" value="Exonuc_VII_S"/>
</dbReference>
<evidence type="ECO:0000313" key="4">
    <source>
        <dbReference type="EMBL" id="AOE43738.1"/>
    </source>
</evidence>
<evidence type="ECO:0000256" key="1">
    <source>
        <dbReference type="ARBA" id="ARBA00022490"/>
    </source>
</evidence>
<name>A0A1B3AYB0_9CAUD</name>
<dbReference type="SUPFAM" id="SSF116842">
    <property type="entry name" value="XseB-like"/>
    <property type="match status" value="1"/>
</dbReference>
<evidence type="ECO:0000313" key="5">
    <source>
        <dbReference type="Proteomes" id="UP000202170"/>
    </source>
</evidence>
<sequence length="58" mass="6428">MTYEEGKAKLTAIVQEIERGGLSLDDQLAKWKEAGELIDELEKMLGTYETRVKEGAAA</sequence>
<accession>A0A1B3AYB0</accession>
<evidence type="ECO:0000256" key="3">
    <source>
        <dbReference type="ARBA" id="ARBA00022801"/>
    </source>
</evidence>